<protein>
    <submittedName>
        <fullName evidence="1">Uncharacterized protein</fullName>
    </submittedName>
</protein>
<proteinExistence type="predicted"/>
<dbReference type="PANTHER" id="PTHR35715">
    <property type="entry name" value="OS08G0511800 PROTEIN"/>
    <property type="match status" value="1"/>
</dbReference>
<dbReference type="PANTHER" id="PTHR35715:SF2">
    <property type="entry name" value="OS08G0511800 PROTEIN"/>
    <property type="match status" value="1"/>
</dbReference>
<gene>
    <name evidence="1" type="ORF">FNV43_RR07457</name>
</gene>
<organism evidence="1 2">
    <name type="scientific">Rhamnella rubrinervis</name>
    <dbReference type="NCBI Taxonomy" id="2594499"/>
    <lineage>
        <taxon>Eukaryota</taxon>
        <taxon>Viridiplantae</taxon>
        <taxon>Streptophyta</taxon>
        <taxon>Embryophyta</taxon>
        <taxon>Tracheophyta</taxon>
        <taxon>Spermatophyta</taxon>
        <taxon>Magnoliopsida</taxon>
        <taxon>eudicotyledons</taxon>
        <taxon>Gunneridae</taxon>
        <taxon>Pentapetalae</taxon>
        <taxon>rosids</taxon>
        <taxon>fabids</taxon>
        <taxon>Rosales</taxon>
        <taxon>Rhamnaceae</taxon>
        <taxon>rhamnoid group</taxon>
        <taxon>Rhamneae</taxon>
        <taxon>Rhamnella</taxon>
    </lineage>
</organism>
<evidence type="ECO:0000313" key="1">
    <source>
        <dbReference type="EMBL" id="KAF3451362.1"/>
    </source>
</evidence>
<dbReference type="OrthoDB" id="2015859at2759"/>
<evidence type="ECO:0000313" key="2">
    <source>
        <dbReference type="Proteomes" id="UP000796880"/>
    </source>
</evidence>
<dbReference type="AlphaFoldDB" id="A0A8K0HF09"/>
<keyword evidence="2" id="KW-1185">Reference proteome</keyword>
<sequence length="70" mass="7985">MWPLNGIVISEMIFINFTHIDIGCVGGGLGMSLRIKAVVDKFIQELKEALDTDIQDIIMKERKMQSYIQE</sequence>
<dbReference type="EMBL" id="VOIH02000003">
    <property type="protein sequence ID" value="KAF3451362.1"/>
    <property type="molecule type" value="Genomic_DNA"/>
</dbReference>
<reference evidence="1" key="1">
    <citation type="submission" date="2020-03" db="EMBL/GenBank/DDBJ databases">
        <title>A high-quality chromosome-level genome assembly of a woody plant with both climbing and erect habits, Rhamnella rubrinervis.</title>
        <authorList>
            <person name="Lu Z."/>
            <person name="Yang Y."/>
            <person name="Zhu X."/>
            <person name="Sun Y."/>
        </authorList>
    </citation>
    <scope>NUCLEOTIDE SEQUENCE</scope>
    <source>
        <strain evidence="1">BYM</strain>
        <tissue evidence="1">Leaf</tissue>
    </source>
</reference>
<dbReference type="Proteomes" id="UP000796880">
    <property type="component" value="Unassembled WGS sequence"/>
</dbReference>
<accession>A0A8K0HF09</accession>
<comment type="caution">
    <text evidence="1">The sequence shown here is derived from an EMBL/GenBank/DDBJ whole genome shotgun (WGS) entry which is preliminary data.</text>
</comment>
<name>A0A8K0HF09_9ROSA</name>